<comment type="caution">
    <text evidence="7">The sequence shown here is derived from an EMBL/GenBank/DDBJ whole genome shotgun (WGS) entry which is preliminary data.</text>
</comment>
<keyword evidence="5 6" id="KW-0472">Membrane</keyword>
<evidence type="ECO:0000256" key="1">
    <source>
        <dbReference type="ARBA" id="ARBA00004141"/>
    </source>
</evidence>
<evidence type="ECO:0000313" key="7">
    <source>
        <dbReference type="EMBL" id="MBF5059539.1"/>
    </source>
</evidence>
<comment type="subcellular location">
    <subcellularLocation>
        <location evidence="1">Membrane</location>
        <topology evidence="1">Multi-pass membrane protein</topology>
    </subcellularLocation>
</comment>
<evidence type="ECO:0000256" key="6">
    <source>
        <dbReference type="SAM" id="Phobius"/>
    </source>
</evidence>
<reference evidence="7 8" key="1">
    <citation type="submission" date="2020-01" db="EMBL/GenBank/DDBJ databases">
        <title>Draft genome sequence of Cand. Neptunochlamydia vexilliferae K9.</title>
        <authorList>
            <person name="Schulz F."/>
            <person name="Koestlbacher S."/>
            <person name="Wascher F."/>
            <person name="Pizzetti I."/>
            <person name="Horn M."/>
        </authorList>
    </citation>
    <scope>NUCLEOTIDE SEQUENCE [LARGE SCALE GENOMIC DNA]</scope>
    <source>
        <strain evidence="7 8">K9</strain>
    </source>
</reference>
<feature type="transmembrane region" description="Helical" evidence="6">
    <location>
        <begin position="319"/>
        <end position="337"/>
    </location>
</feature>
<keyword evidence="4 6" id="KW-1133">Transmembrane helix</keyword>
<protein>
    <submittedName>
        <fullName evidence="7">Malate transporter YflS</fullName>
    </submittedName>
</protein>
<feature type="transmembrane region" description="Helical" evidence="6">
    <location>
        <begin position="357"/>
        <end position="378"/>
    </location>
</feature>
<evidence type="ECO:0000256" key="4">
    <source>
        <dbReference type="ARBA" id="ARBA00022989"/>
    </source>
</evidence>
<sequence length="470" mass="51910">MSRVFNKKILSFALSIIVGLLIWNLKPPEGVTTQAMHMFAIFIFTVIGIILRPVPIGTFAFLGLVLTAATKTLTFEQAFSGFVHPIVWLIVIAFFISRGFIKTGLGERIAYIIIRYLGKSTLGMGYGMVLTDLLLAPAIPSVTARVGGIIYPIVNSLAKAFGSEPYSHPRRLGSFLIKVTFQGSVITSGMFLTSMAGNPLIADIAEGIGIHITWGGWVLAASIPGLVCLGIIPLFLYKFYPPEIKETPNARTFADKKLKEMGKVRSQEWVMIFSFVLLITLWILGPFIQMKAVIAALIGLVVLLLTAVLSWDDVIKEKGAWNTLMWFATLIMMATFLNKLGLTTWFSGYVKGHVQGFPWFTAFIILSLVYFYSHYFFASIVAHIGSMYSAFLVLMVALGAPGMFAALTLGFLSNLMGGLTHYACGPAPIYFGSSYVKVTDWWKFGFYASIINIVIYFTVGSVWWRLLGHL</sequence>
<dbReference type="EMBL" id="JAAEJV010000027">
    <property type="protein sequence ID" value="MBF5059539.1"/>
    <property type="molecule type" value="Genomic_DNA"/>
</dbReference>
<evidence type="ECO:0000313" key="8">
    <source>
        <dbReference type="Proteomes" id="UP001194714"/>
    </source>
</evidence>
<feature type="transmembrane region" description="Helical" evidence="6">
    <location>
        <begin position="269"/>
        <end position="288"/>
    </location>
</feature>
<dbReference type="PIRSF" id="PIRSF002457">
    <property type="entry name" value="DASS"/>
    <property type="match status" value="1"/>
</dbReference>
<evidence type="ECO:0000256" key="2">
    <source>
        <dbReference type="ARBA" id="ARBA00007349"/>
    </source>
</evidence>
<dbReference type="Pfam" id="PF00939">
    <property type="entry name" value="Na_sulph_symp"/>
    <property type="match status" value="1"/>
</dbReference>
<feature type="transmembrane region" description="Helical" evidence="6">
    <location>
        <begin position="79"/>
        <end position="97"/>
    </location>
</feature>
<feature type="transmembrane region" description="Helical" evidence="6">
    <location>
        <begin position="175"/>
        <end position="196"/>
    </location>
</feature>
<dbReference type="InterPro" id="IPR030676">
    <property type="entry name" value="CitT-rel"/>
</dbReference>
<dbReference type="NCBIfam" id="TIGR00785">
    <property type="entry name" value="dass"/>
    <property type="match status" value="1"/>
</dbReference>
<keyword evidence="3 6" id="KW-0812">Transmembrane</keyword>
<organism evidence="7 8">
    <name type="scientific">Candidatus Neptunichlamydia vexilliferae</name>
    <dbReference type="NCBI Taxonomy" id="1651774"/>
    <lineage>
        <taxon>Bacteria</taxon>
        <taxon>Pseudomonadati</taxon>
        <taxon>Chlamydiota</taxon>
        <taxon>Chlamydiia</taxon>
        <taxon>Parachlamydiales</taxon>
        <taxon>Simkaniaceae</taxon>
        <taxon>Candidatus Neptunichlamydia</taxon>
    </lineage>
</organism>
<dbReference type="RefSeq" id="WP_194847844.1">
    <property type="nucleotide sequence ID" value="NZ_JAAEJV010000027.1"/>
</dbReference>
<gene>
    <name evidence="7" type="ORF">NEPTK9_001053</name>
</gene>
<feature type="transmembrane region" description="Helical" evidence="6">
    <location>
        <begin position="31"/>
        <end position="51"/>
    </location>
</feature>
<feature type="transmembrane region" description="Helical" evidence="6">
    <location>
        <begin position="9"/>
        <end position="25"/>
    </location>
</feature>
<feature type="transmembrane region" description="Helical" evidence="6">
    <location>
        <begin position="390"/>
        <end position="412"/>
    </location>
</feature>
<feature type="transmembrane region" description="Helical" evidence="6">
    <location>
        <begin position="216"/>
        <end position="237"/>
    </location>
</feature>
<dbReference type="PANTHER" id="PTHR42826">
    <property type="entry name" value="DICARBOXYLATE TRANSPORTER 2.1, CHLOROPLASTIC"/>
    <property type="match status" value="1"/>
</dbReference>
<evidence type="ECO:0000256" key="5">
    <source>
        <dbReference type="ARBA" id="ARBA00023136"/>
    </source>
</evidence>
<name>A0ABS0AZI8_9BACT</name>
<dbReference type="Proteomes" id="UP001194714">
    <property type="component" value="Unassembled WGS sequence"/>
</dbReference>
<dbReference type="InterPro" id="IPR001898">
    <property type="entry name" value="SLC13A/DASS"/>
</dbReference>
<feature type="transmembrane region" description="Helical" evidence="6">
    <location>
        <begin position="134"/>
        <end position="154"/>
    </location>
</feature>
<feature type="transmembrane region" description="Helical" evidence="6">
    <location>
        <begin position="294"/>
        <end position="312"/>
    </location>
</feature>
<proteinExistence type="inferred from homology"/>
<keyword evidence="8" id="KW-1185">Reference proteome</keyword>
<evidence type="ECO:0000256" key="3">
    <source>
        <dbReference type="ARBA" id="ARBA00022692"/>
    </source>
</evidence>
<comment type="similarity">
    <text evidence="2">Belongs to the SLC13A/DASS transporter (TC 2.A.47) family. DIT1 subfamily.</text>
</comment>
<feature type="transmembrane region" description="Helical" evidence="6">
    <location>
        <begin position="444"/>
        <end position="464"/>
    </location>
</feature>
<accession>A0ABS0AZI8</accession>